<sequence length="612" mass="65473">MTVSVLLRRGSRSLRQVLPDFCAIPGQYRFNQLQQVPTCIPLIARRLSPVGHFACRFLSRHSIVRRRHGSSCVVKPFCLDITMGEENATTATETPTATASTQLDPDPDTIKMFVGQIPRHWNEPDCRKLFEKYGPVFSLNILRDRQTQVSRGCCFVTFYHRKDAIAAQSALHNIEIIDGMHHPVQMKPADTENRNERKLFIGQLSKKHNEDDIRNYFAKFGHIEECTVLREADGKSRGCAFVTYTLRTSALAAIKDMHHSTTMEGCSAPLVVKFADTQREKEVKKMPASAATGITPAATGLASLGSQAALLQQLSGGGINLQALSALAALFNPGVQVQQQNLLGMLGGVLSALGKLTEGGSGAVNTTAAGAVSGNPTALMQNGHSAAGKAQLAAFLHQTPIQAQNFESIAQLQQAQLQQAQLAQAQAAQQQQLLAMQAQAQQAQAAGVQVVAAKAASPVGTALSTAGTGFTAQLAGATGATGIDPYQQAMQQYTLNALANQINQSAQVSVPAAGNGDVKGPEGSNLFIYHLPQDFGDSDLQTTFSPFGTVLSAKVFIDKVTNLSKCFGFVSYDNAVSAQNAIAAMNGFQIGSKRLKVQLKNERSHPYPKATA</sequence>
<dbReference type="Proteomes" id="UP001176961">
    <property type="component" value="Unassembled WGS sequence"/>
</dbReference>
<feature type="domain" description="RRM" evidence="4">
    <location>
        <begin position="524"/>
        <end position="602"/>
    </location>
</feature>
<dbReference type="FunFam" id="3.30.70.330:FF:000322">
    <property type="entry name" value="CUGBP Elav-like family member 2"/>
    <property type="match status" value="1"/>
</dbReference>
<feature type="domain" description="RRM" evidence="4">
    <location>
        <begin position="197"/>
        <end position="277"/>
    </location>
</feature>
<name>A0AA36H784_CYLNA</name>
<dbReference type="SUPFAM" id="SSF54928">
    <property type="entry name" value="RNA-binding domain, RBD"/>
    <property type="match status" value="2"/>
</dbReference>
<dbReference type="AlphaFoldDB" id="A0AA36H784"/>
<protein>
    <recommendedName>
        <fullName evidence="4">RRM domain-containing protein</fullName>
    </recommendedName>
</protein>
<dbReference type="InterPro" id="IPR035979">
    <property type="entry name" value="RBD_domain_sf"/>
</dbReference>
<dbReference type="InterPro" id="IPR012677">
    <property type="entry name" value="Nucleotide-bd_a/b_plait_sf"/>
</dbReference>
<dbReference type="Gene3D" id="3.30.70.330">
    <property type="match status" value="3"/>
</dbReference>
<keyword evidence="6" id="KW-1185">Reference proteome</keyword>
<dbReference type="PROSITE" id="PS50102">
    <property type="entry name" value="RRM"/>
    <property type="match status" value="3"/>
</dbReference>
<comment type="caution">
    <text evidence="5">The sequence shown here is derived from an EMBL/GenBank/DDBJ whole genome shotgun (WGS) entry which is preliminary data.</text>
</comment>
<reference evidence="5" key="1">
    <citation type="submission" date="2023-07" db="EMBL/GenBank/DDBJ databases">
        <authorList>
            <consortium name="CYATHOMIX"/>
        </authorList>
    </citation>
    <scope>NUCLEOTIDE SEQUENCE</scope>
    <source>
        <strain evidence="5">N/A</strain>
    </source>
</reference>
<evidence type="ECO:0000256" key="1">
    <source>
        <dbReference type="ARBA" id="ARBA00022737"/>
    </source>
</evidence>
<evidence type="ECO:0000313" key="5">
    <source>
        <dbReference type="EMBL" id="CAJ0605237.1"/>
    </source>
</evidence>
<dbReference type="Pfam" id="PF00076">
    <property type="entry name" value="RRM_1"/>
    <property type="match status" value="3"/>
</dbReference>
<evidence type="ECO:0000256" key="2">
    <source>
        <dbReference type="ARBA" id="ARBA00022884"/>
    </source>
</evidence>
<dbReference type="EMBL" id="CATQJL010000316">
    <property type="protein sequence ID" value="CAJ0605237.1"/>
    <property type="molecule type" value="Genomic_DNA"/>
</dbReference>
<proteinExistence type="predicted"/>
<evidence type="ECO:0000259" key="4">
    <source>
        <dbReference type="PROSITE" id="PS50102"/>
    </source>
</evidence>
<evidence type="ECO:0000313" key="6">
    <source>
        <dbReference type="Proteomes" id="UP001176961"/>
    </source>
</evidence>
<evidence type="ECO:0000256" key="3">
    <source>
        <dbReference type="PROSITE-ProRule" id="PRU00176"/>
    </source>
</evidence>
<dbReference type="GO" id="GO:0003723">
    <property type="term" value="F:RNA binding"/>
    <property type="evidence" value="ECO:0007669"/>
    <property type="project" value="UniProtKB-UniRule"/>
</dbReference>
<feature type="domain" description="RRM" evidence="4">
    <location>
        <begin position="110"/>
        <end position="191"/>
    </location>
</feature>
<keyword evidence="1" id="KW-0677">Repeat</keyword>
<dbReference type="FunFam" id="3.30.70.330:FF:000569">
    <property type="entry name" value="ELAV-Type RNA binding-protein family"/>
    <property type="match status" value="1"/>
</dbReference>
<dbReference type="PANTHER" id="PTHR24012">
    <property type="entry name" value="RNA BINDING PROTEIN"/>
    <property type="match status" value="1"/>
</dbReference>
<organism evidence="5 6">
    <name type="scientific">Cylicocyclus nassatus</name>
    <name type="common">Nematode worm</name>
    <dbReference type="NCBI Taxonomy" id="53992"/>
    <lineage>
        <taxon>Eukaryota</taxon>
        <taxon>Metazoa</taxon>
        <taxon>Ecdysozoa</taxon>
        <taxon>Nematoda</taxon>
        <taxon>Chromadorea</taxon>
        <taxon>Rhabditida</taxon>
        <taxon>Rhabditina</taxon>
        <taxon>Rhabditomorpha</taxon>
        <taxon>Strongyloidea</taxon>
        <taxon>Strongylidae</taxon>
        <taxon>Cylicocyclus</taxon>
    </lineage>
</organism>
<keyword evidence="2 3" id="KW-0694">RNA-binding</keyword>
<dbReference type="SMART" id="SM00360">
    <property type="entry name" value="RRM"/>
    <property type="match status" value="3"/>
</dbReference>
<dbReference type="InterPro" id="IPR000504">
    <property type="entry name" value="RRM_dom"/>
</dbReference>
<dbReference type="FunFam" id="3.30.70.330:FF:000013">
    <property type="entry name" value="CUGBP Elav-like family member 1 isoform 2"/>
    <property type="match status" value="1"/>
</dbReference>
<gene>
    <name evidence="5" type="ORF">CYNAS_LOCUS17220</name>
</gene>
<accession>A0AA36H784</accession>